<keyword evidence="2" id="KW-0479">Metal-binding</keyword>
<dbReference type="PANTHER" id="PTHR31302">
    <property type="entry name" value="TRANSMEMBRANE PROTEIN WITH METALLOPHOSPHOESTERASE DOMAIN-RELATED"/>
    <property type="match status" value="1"/>
</dbReference>
<feature type="domain" description="Calcineurin-like phosphoesterase" evidence="6">
    <location>
        <begin position="187"/>
        <end position="354"/>
    </location>
</feature>
<dbReference type="EMBL" id="JABBJJ010000033">
    <property type="protein sequence ID" value="NMO15167.1"/>
    <property type="molecule type" value="Genomic_DNA"/>
</dbReference>
<feature type="transmembrane region" description="Helical" evidence="5">
    <location>
        <begin position="36"/>
        <end position="54"/>
    </location>
</feature>
<dbReference type="PANTHER" id="PTHR31302:SF31">
    <property type="entry name" value="PHOSPHODIESTERASE YAEI"/>
    <property type="match status" value="1"/>
</dbReference>
<dbReference type="Proteomes" id="UP000518300">
    <property type="component" value="Unassembled WGS sequence"/>
</dbReference>
<dbReference type="CDD" id="cd07385">
    <property type="entry name" value="MPP_YkuE_C"/>
    <property type="match status" value="1"/>
</dbReference>
<dbReference type="GO" id="GO:0046872">
    <property type="term" value="F:metal ion binding"/>
    <property type="evidence" value="ECO:0007669"/>
    <property type="project" value="UniProtKB-KW"/>
</dbReference>
<comment type="cofactor">
    <cofactor evidence="1">
        <name>a divalent metal cation</name>
        <dbReference type="ChEBI" id="CHEBI:60240"/>
    </cofactor>
</comment>
<dbReference type="Gene3D" id="3.60.21.10">
    <property type="match status" value="1"/>
</dbReference>
<feature type="transmembrane region" description="Helical" evidence="5">
    <location>
        <begin position="74"/>
        <end position="94"/>
    </location>
</feature>
<evidence type="ECO:0000256" key="3">
    <source>
        <dbReference type="ARBA" id="ARBA00022801"/>
    </source>
</evidence>
<dbReference type="InterPro" id="IPR029052">
    <property type="entry name" value="Metallo-depent_PP-like"/>
</dbReference>
<dbReference type="GO" id="GO:0009245">
    <property type="term" value="P:lipid A biosynthetic process"/>
    <property type="evidence" value="ECO:0007669"/>
    <property type="project" value="TreeGrafter"/>
</dbReference>
<name>A0A848L9C1_9BACT</name>
<gene>
    <name evidence="7" type="ORF">HG543_09900</name>
</gene>
<reference evidence="7 8" key="1">
    <citation type="submission" date="2020-04" db="EMBL/GenBank/DDBJ databases">
        <title>Draft genome of Pyxidicoccus fallax type strain.</title>
        <authorList>
            <person name="Whitworth D.E."/>
        </authorList>
    </citation>
    <scope>NUCLEOTIDE SEQUENCE [LARGE SCALE GENOMIC DNA]</scope>
    <source>
        <strain evidence="7 8">DSM 14698</strain>
    </source>
</reference>
<evidence type="ECO:0000256" key="5">
    <source>
        <dbReference type="SAM" id="Phobius"/>
    </source>
</evidence>
<sequence length="410" mass="44606">MPFRFSFFAIFIGLAAVFGHVYLYRRLARPLLHGRLPRLLAKVVLVLLTLVLGFRRTLLDALPEGLEGPLTVATYSWMGVALCLVIALLTVDGARGLAALARRVLPPPNPSERAAPFRATTPDVAPVPAPAVDEDRRRFLARTVAGGAFVAGGGLAAYGSWRAFAQPQVTELAVRIPKLPKALDGLSIVQLTDIHVGHFIQRRFMDELVRQANALKPDLFAITGDLVDGDVPSLGPHVAALRDLKSRYGSFFVTGNHDYYSGDDEWTAFLESLDIQVLRNRHVRIGDAGGSLDLVGVDDWSGGRRRNKPGYDLDKALMGRDPDQAAVLLAHQPANFKTAAERGVDLQISGHTHGGQLVPMTLFIGLAWEHSAGLYRHADSHIYVSRGCGFWGPPMRVGSPPEIVKLVLTT</sequence>
<dbReference type="SUPFAM" id="SSF56300">
    <property type="entry name" value="Metallo-dependent phosphatases"/>
    <property type="match status" value="1"/>
</dbReference>
<comment type="similarity">
    <text evidence="4">Belongs to the metallophosphoesterase superfamily.</text>
</comment>
<dbReference type="AlphaFoldDB" id="A0A848L9C1"/>
<feature type="transmembrane region" description="Helical" evidence="5">
    <location>
        <begin position="6"/>
        <end position="24"/>
    </location>
</feature>
<keyword evidence="5" id="KW-1133">Transmembrane helix</keyword>
<evidence type="ECO:0000256" key="4">
    <source>
        <dbReference type="ARBA" id="ARBA00061089"/>
    </source>
</evidence>
<feature type="transmembrane region" description="Helical" evidence="5">
    <location>
        <begin position="139"/>
        <end position="161"/>
    </location>
</feature>
<evidence type="ECO:0000256" key="2">
    <source>
        <dbReference type="ARBA" id="ARBA00022723"/>
    </source>
</evidence>
<accession>A0A848L9C1</accession>
<dbReference type="Pfam" id="PF00149">
    <property type="entry name" value="Metallophos"/>
    <property type="match status" value="1"/>
</dbReference>
<evidence type="ECO:0000259" key="6">
    <source>
        <dbReference type="Pfam" id="PF00149"/>
    </source>
</evidence>
<evidence type="ECO:0000256" key="1">
    <source>
        <dbReference type="ARBA" id="ARBA00001968"/>
    </source>
</evidence>
<keyword evidence="8" id="KW-1185">Reference proteome</keyword>
<organism evidence="7 8">
    <name type="scientific">Pyxidicoccus fallax</name>
    <dbReference type="NCBI Taxonomy" id="394095"/>
    <lineage>
        <taxon>Bacteria</taxon>
        <taxon>Pseudomonadati</taxon>
        <taxon>Myxococcota</taxon>
        <taxon>Myxococcia</taxon>
        <taxon>Myxococcales</taxon>
        <taxon>Cystobacterineae</taxon>
        <taxon>Myxococcaceae</taxon>
        <taxon>Pyxidicoccus</taxon>
    </lineage>
</organism>
<evidence type="ECO:0000313" key="8">
    <source>
        <dbReference type="Proteomes" id="UP000518300"/>
    </source>
</evidence>
<comment type="caution">
    <text evidence="7">The sequence shown here is derived from an EMBL/GenBank/DDBJ whole genome shotgun (WGS) entry which is preliminary data.</text>
</comment>
<evidence type="ECO:0000313" key="7">
    <source>
        <dbReference type="EMBL" id="NMO15167.1"/>
    </source>
</evidence>
<dbReference type="InterPro" id="IPR004843">
    <property type="entry name" value="Calcineurin-like_PHP"/>
</dbReference>
<dbReference type="RefSeq" id="WP_169344460.1">
    <property type="nucleotide sequence ID" value="NZ_JABBJJ010000033.1"/>
</dbReference>
<dbReference type="GO" id="GO:0008758">
    <property type="term" value="F:UDP-2,3-diacylglucosamine hydrolase activity"/>
    <property type="evidence" value="ECO:0007669"/>
    <property type="project" value="TreeGrafter"/>
</dbReference>
<dbReference type="InterPro" id="IPR051158">
    <property type="entry name" value="Metallophosphoesterase_sf"/>
</dbReference>
<protein>
    <submittedName>
        <fullName evidence="7">Metallophosphoesterase</fullName>
    </submittedName>
</protein>
<dbReference type="GO" id="GO:0016020">
    <property type="term" value="C:membrane"/>
    <property type="evidence" value="ECO:0007669"/>
    <property type="project" value="GOC"/>
</dbReference>
<keyword evidence="3" id="KW-0378">Hydrolase</keyword>
<dbReference type="FunFam" id="3.60.21.10:FF:000028">
    <property type="entry name" value="Putative metallophosphoesterase"/>
    <property type="match status" value="1"/>
</dbReference>
<keyword evidence="5" id="KW-0472">Membrane</keyword>
<proteinExistence type="inferred from homology"/>
<keyword evidence="5" id="KW-0812">Transmembrane</keyword>